<dbReference type="EMBL" id="AP012325">
    <property type="protein sequence ID" value="BAR02070.1"/>
    <property type="molecule type" value="Genomic_DNA"/>
</dbReference>
<dbReference type="PANTHER" id="PTHR11014:SF63">
    <property type="entry name" value="METALLOPEPTIDASE, PUTATIVE (AFU_ORTHOLOGUE AFUA_6G09600)-RELATED"/>
    <property type="match status" value="1"/>
</dbReference>
<keyword evidence="4" id="KW-1185">Reference proteome</keyword>
<protein>
    <recommendedName>
        <fullName evidence="2">Peptidase M20 dimerisation domain-containing protein</fullName>
    </recommendedName>
</protein>
<dbReference type="PANTHER" id="PTHR11014">
    <property type="entry name" value="PEPTIDASE M20 FAMILY MEMBER"/>
    <property type="match status" value="1"/>
</dbReference>
<dbReference type="Gene3D" id="3.30.70.360">
    <property type="match status" value="1"/>
</dbReference>
<evidence type="ECO:0000313" key="3">
    <source>
        <dbReference type="EMBL" id="BAR02070.1"/>
    </source>
</evidence>
<dbReference type="NCBIfam" id="TIGR01891">
    <property type="entry name" value="amidohydrolases"/>
    <property type="match status" value="1"/>
</dbReference>
<evidence type="ECO:0000313" key="4">
    <source>
        <dbReference type="Proteomes" id="UP000035061"/>
    </source>
</evidence>
<accession>A0ABN5V4D2</accession>
<proteinExistence type="predicted"/>
<dbReference type="PIRSF" id="PIRSF005962">
    <property type="entry name" value="Pept_M20D_amidohydro"/>
    <property type="match status" value="1"/>
</dbReference>
<dbReference type="InterPro" id="IPR011650">
    <property type="entry name" value="Peptidase_M20_dimer"/>
</dbReference>
<sequence length="422" mass="46211">MNPFKTSSSLRGNSAENAIVGTKNEHENRKNVRLRLQSSTMSEHIEITPEIIEIRHYLHAHPERSFKEYETSAYIEKLLRAHDIEVLNNPLETGVVGLIRGEQPGPRIALRADIDGLPIQEDTGLPFSSVNDGVMHGCGHDLHMSYMLGAAFWLAKRRKRIKGSIKLLFQPAEELGLGAKAMVDAGLLADVSAAIGAHNNPNYAPGQIAVGPDPMMAGCVKFHVTLHATGSHAGYPHKGTGPIEALATMILALQTIVSRNVSPFHPLVLSITELHGGHVWNVVPDKASFQGTVRYFHKSDGELVEKRFKQQVQSIAAGYGITTDIDWDDFQNPLVSDMELSKIVADNVRDYAQLEPIHPSMAGEDFCDFMPVTMPVFAFIGSNGEKGCPDWHSPHFVGLDESLQAGVEFYANAALTVLNELS</sequence>
<dbReference type="Pfam" id="PF01546">
    <property type="entry name" value="Peptidase_M20"/>
    <property type="match status" value="1"/>
</dbReference>
<dbReference type="Proteomes" id="UP000035061">
    <property type="component" value="Chromosome"/>
</dbReference>
<dbReference type="InterPro" id="IPR036264">
    <property type="entry name" value="Bact_exopeptidase_dim_dom"/>
</dbReference>
<evidence type="ECO:0000259" key="2">
    <source>
        <dbReference type="Pfam" id="PF07687"/>
    </source>
</evidence>
<dbReference type="Pfam" id="PF07687">
    <property type="entry name" value="M20_dimer"/>
    <property type="match status" value="1"/>
</dbReference>
<feature type="domain" description="Peptidase M20 dimerisation" evidence="2">
    <location>
        <begin position="218"/>
        <end position="317"/>
    </location>
</feature>
<organism evidence="3 4">
    <name type="scientific">Bifidobacterium catenulatum DSM 16992 = JCM 1194 = LMG 11043</name>
    <dbReference type="NCBI Taxonomy" id="566552"/>
    <lineage>
        <taxon>Bacteria</taxon>
        <taxon>Bacillati</taxon>
        <taxon>Actinomycetota</taxon>
        <taxon>Actinomycetes</taxon>
        <taxon>Bifidobacteriales</taxon>
        <taxon>Bifidobacteriaceae</taxon>
        <taxon>Bifidobacterium</taxon>
    </lineage>
</organism>
<reference evidence="3 4" key="1">
    <citation type="submission" date="2012-02" db="EMBL/GenBank/DDBJ databases">
        <title>Complete genome sequence of Bifidobacterium catenulatum JCM 1194.</title>
        <authorList>
            <person name="Toh H."/>
            <person name="Oshima K."/>
            <person name="Morita H."/>
            <person name="Hattori M."/>
        </authorList>
    </citation>
    <scope>NUCLEOTIDE SEQUENCE [LARGE SCALE GENOMIC DNA]</scope>
    <source>
        <strain evidence="3 4">JCM 1194</strain>
    </source>
</reference>
<dbReference type="SUPFAM" id="SSF53187">
    <property type="entry name" value="Zn-dependent exopeptidases"/>
    <property type="match status" value="1"/>
</dbReference>
<name>A0ABN5V4D2_9BIFI</name>
<feature type="region of interest" description="Disordered" evidence="1">
    <location>
        <begin position="1"/>
        <end position="27"/>
    </location>
</feature>
<gene>
    <name evidence="3" type="ORF">BBCT_1102</name>
</gene>
<dbReference type="InterPro" id="IPR002933">
    <property type="entry name" value="Peptidase_M20"/>
</dbReference>
<feature type="compositionally biased region" description="Polar residues" evidence="1">
    <location>
        <begin position="1"/>
        <end position="16"/>
    </location>
</feature>
<dbReference type="InterPro" id="IPR017439">
    <property type="entry name" value="Amidohydrolase"/>
</dbReference>
<dbReference type="SUPFAM" id="SSF55031">
    <property type="entry name" value="Bacterial exopeptidase dimerisation domain"/>
    <property type="match status" value="1"/>
</dbReference>
<dbReference type="Gene3D" id="3.40.630.10">
    <property type="entry name" value="Zn peptidases"/>
    <property type="match status" value="1"/>
</dbReference>
<evidence type="ECO:0000256" key="1">
    <source>
        <dbReference type="SAM" id="MobiDB-lite"/>
    </source>
</evidence>